<accession>Q1VPP4</accession>
<feature type="domain" description="Transposase IS4-like" evidence="5">
    <location>
        <begin position="132"/>
        <end position="348"/>
    </location>
</feature>
<evidence type="ECO:0000313" key="7">
    <source>
        <dbReference type="EMBL" id="AFU67150.1"/>
    </source>
</evidence>
<sequence length="411" mass="47846">MGLFRRNKNNNKPVIRQILDLVPHWLFRSCTNTYKTDKGVHKYRTYDQFVALTFGQLNKCQSLNDISAGIGVSEIFISDLGLTQSPARSTMSDGNKKRDWQVFESLYYRLLSHYKSVLKQHHNTHIIEEIKGKVVKLIDSSTISLCLAMFDWAEFRTAKGGIKLHTSWDYNLMIPDVVNITEAKVHDRYGLKQLIFPKDTIIVEDRAYFDFELMLNRIKAENVFVTRIKSNTLYETIEELELADDVDQHILKDEIIQLTSGRAIETGISKHKLRLVHVYKEDENKVIAIITNQLDWEYNTIAALYKKRWDIELFFKALKQNLQVKTFWGTSENAVKSQIYVALINYLLLELIKRTISKKAVAFSNLSEKVRFCLYHYLSLDYVCNEVREGVRKVTISPQKVLVLERDLFSG</sequence>
<keyword evidence="3" id="KW-0238">DNA-binding</keyword>
<protein>
    <submittedName>
        <fullName evidence="7">Transposase, IS4 family</fullName>
    </submittedName>
    <submittedName>
        <fullName evidence="9">Transposase, ISPg4/IS4 family</fullName>
    </submittedName>
    <submittedName>
        <fullName evidence="8">Transposase, ISpg4 family</fullName>
    </submittedName>
</protein>
<dbReference type="Proteomes" id="UP000008514">
    <property type="component" value="Chromosome"/>
</dbReference>
<evidence type="ECO:0000256" key="1">
    <source>
        <dbReference type="ARBA" id="ARBA00010075"/>
    </source>
</evidence>
<gene>
    <name evidence="7" type="ordered locus">P700755_000077</name>
    <name evidence="8" type="ordered locus">P700755_002584</name>
    <name evidence="9" type="ordered locus">P700755_004002</name>
</gene>
<dbReference type="OrthoDB" id="7327264at2"/>
<dbReference type="InterPro" id="IPR047952">
    <property type="entry name" value="Transpos_IS4"/>
</dbReference>
<dbReference type="EMBL" id="CP003879">
    <property type="protein sequence ID" value="AFU67150.1"/>
    <property type="molecule type" value="Genomic_DNA"/>
</dbReference>
<dbReference type="Pfam" id="PF14294">
    <property type="entry name" value="DUF4372"/>
    <property type="match status" value="1"/>
</dbReference>
<comment type="similarity">
    <text evidence="1">Belongs to the transposase 11 family.</text>
</comment>
<keyword evidence="10" id="KW-1185">Reference proteome</keyword>
<evidence type="ECO:0000313" key="9">
    <source>
        <dbReference type="EMBL" id="AFU70562.1"/>
    </source>
</evidence>
<dbReference type="PANTHER" id="PTHR33258:SF1">
    <property type="entry name" value="TRANSPOSASE INSL FOR INSERTION SEQUENCE ELEMENT IS186A-RELATED"/>
    <property type="match status" value="1"/>
</dbReference>
<proteinExistence type="inferred from homology"/>
<dbReference type="PANTHER" id="PTHR33258">
    <property type="entry name" value="TRANSPOSASE INSL FOR INSERTION SEQUENCE ELEMENT IS186A-RELATED"/>
    <property type="match status" value="1"/>
</dbReference>
<reference evidence="7 10" key="2">
    <citation type="submission" date="2012-09" db="EMBL/GenBank/DDBJ databases">
        <title>The complete sequence of Psychroflexus torquis an extreme psychrophile from sea-ice that is stimulated by light.</title>
        <authorList>
            <person name="Feng S."/>
            <person name="Powell S.M."/>
            <person name="Bowman J.P."/>
        </authorList>
    </citation>
    <scope>NUCLEOTIDE SEQUENCE [LARGE SCALE GENOMIC DNA]</scope>
    <source>
        <strain evidence="10">ATCC 700755 / CIP 106069 / ACAM 623</strain>
    </source>
</reference>
<dbReference type="SUPFAM" id="SSF53098">
    <property type="entry name" value="Ribonuclease H-like"/>
    <property type="match status" value="1"/>
</dbReference>
<dbReference type="InterPro" id="IPR012337">
    <property type="entry name" value="RNaseH-like_sf"/>
</dbReference>
<evidence type="ECO:0000256" key="2">
    <source>
        <dbReference type="ARBA" id="ARBA00022578"/>
    </source>
</evidence>
<dbReference type="KEGG" id="ptq:P700755_004002"/>
<dbReference type="InterPro" id="IPR002559">
    <property type="entry name" value="Transposase_11"/>
</dbReference>
<dbReference type="GO" id="GO:0004803">
    <property type="term" value="F:transposase activity"/>
    <property type="evidence" value="ECO:0007669"/>
    <property type="project" value="InterPro"/>
</dbReference>
<dbReference type="STRING" id="313595.P700755_000077"/>
<dbReference type="KEGG" id="ptq:P700755_000077"/>
<evidence type="ECO:0000313" key="10">
    <source>
        <dbReference type="Proteomes" id="UP000008514"/>
    </source>
</evidence>
<keyword evidence="4" id="KW-0233">DNA recombination</keyword>
<dbReference type="HOGENOM" id="CLU_043140_0_0_10"/>
<dbReference type="GO" id="GO:0006313">
    <property type="term" value="P:DNA transposition"/>
    <property type="evidence" value="ECO:0007669"/>
    <property type="project" value="InterPro"/>
</dbReference>
<organism evidence="7 10">
    <name type="scientific">Psychroflexus torquis (strain ATCC 700755 / CIP 106069 / ACAM 623)</name>
    <dbReference type="NCBI Taxonomy" id="313595"/>
    <lineage>
        <taxon>Bacteria</taxon>
        <taxon>Pseudomonadati</taxon>
        <taxon>Bacteroidota</taxon>
        <taxon>Flavobacteriia</taxon>
        <taxon>Flavobacteriales</taxon>
        <taxon>Flavobacteriaceae</taxon>
        <taxon>Psychroflexus</taxon>
    </lineage>
</organism>
<dbReference type="InterPro" id="IPR025399">
    <property type="entry name" value="DUF4372"/>
</dbReference>
<keyword evidence="2" id="KW-0815">Transposition</keyword>
<evidence type="ECO:0000259" key="6">
    <source>
        <dbReference type="Pfam" id="PF14294"/>
    </source>
</evidence>
<dbReference type="eggNOG" id="COG3385">
    <property type="taxonomic scope" value="Bacteria"/>
</dbReference>
<dbReference type="Pfam" id="PF01609">
    <property type="entry name" value="DDE_Tnp_1"/>
    <property type="match status" value="1"/>
</dbReference>
<dbReference type="EMBL" id="CP003879">
    <property type="protein sequence ID" value="AFU69332.1"/>
    <property type="molecule type" value="Genomic_DNA"/>
</dbReference>
<dbReference type="GO" id="GO:0003677">
    <property type="term" value="F:DNA binding"/>
    <property type="evidence" value="ECO:0007669"/>
    <property type="project" value="UniProtKB-KW"/>
</dbReference>
<reference evidence="7 10" key="1">
    <citation type="submission" date="2006-03" db="EMBL/GenBank/DDBJ databases">
        <authorList>
            <person name="Bowman J."/>
            <person name="Ferriera S."/>
            <person name="Johnson J."/>
            <person name="Kravitz S."/>
            <person name="Halpern A."/>
            <person name="Remington K."/>
            <person name="Beeson K."/>
            <person name="Tran B."/>
            <person name="Rogers Y.-H."/>
            <person name="Friedman R."/>
            <person name="Venter J.C."/>
        </authorList>
    </citation>
    <scope>NUCLEOTIDE SEQUENCE [LARGE SCALE GENOMIC DNA]</scope>
    <source>
        <strain evidence="7">ATCC 700755</strain>
        <strain evidence="10">ATCC 700755 / CIP 106069 / ACAM 623</strain>
    </source>
</reference>
<evidence type="ECO:0000256" key="3">
    <source>
        <dbReference type="ARBA" id="ARBA00023125"/>
    </source>
</evidence>
<dbReference type="KEGG" id="ptq:P700755_002584"/>
<dbReference type="EMBL" id="CP003879">
    <property type="protein sequence ID" value="AFU70562.1"/>
    <property type="molecule type" value="Genomic_DNA"/>
</dbReference>
<evidence type="ECO:0000256" key="4">
    <source>
        <dbReference type="ARBA" id="ARBA00023172"/>
    </source>
</evidence>
<dbReference type="RefSeq" id="WP_015022770.1">
    <property type="nucleotide sequence ID" value="NC_018721.1"/>
</dbReference>
<dbReference type="AlphaFoldDB" id="Q1VPP4"/>
<name>Q1VPP4_PSYTT</name>
<dbReference type="NCBIfam" id="NF033592">
    <property type="entry name" value="transpos_IS4_1"/>
    <property type="match status" value="1"/>
</dbReference>
<evidence type="ECO:0000259" key="5">
    <source>
        <dbReference type="Pfam" id="PF01609"/>
    </source>
</evidence>
<feature type="domain" description="DUF4372" evidence="6">
    <location>
        <begin position="11"/>
        <end position="71"/>
    </location>
</feature>
<evidence type="ECO:0000313" key="8">
    <source>
        <dbReference type="EMBL" id="AFU69332.1"/>
    </source>
</evidence>